<keyword evidence="1" id="KW-0732">Signal</keyword>
<feature type="chain" id="PRO_5020736020" evidence="1">
    <location>
        <begin position="21"/>
        <end position="257"/>
    </location>
</feature>
<evidence type="ECO:0000313" key="3">
    <source>
        <dbReference type="EMBL" id="TCD00940.1"/>
    </source>
</evidence>
<evidence type="ECO:0000259" key="2">
    <source>
        <dbReference type="Pfam" id="PF06439"/>
    </source>
</evidence>
<evidence type="ECO:0000313" key="4">
    <source>
        <dbReference type="Proteomes" id="UP000293347"/>
    </source>
</evidence>
<dbReference type="OrthoDB" id="176168at2"/>
<dbReference type="Pfam" id="PF06439">
    <property type="entry name" value="3keto-disac_hyd"/>
    <property type="match status" value="1"/>
</dbReference>
<protein>
    <submittedName>
        <fullName evidence="3">DUF1080 domain-containing protein</fullName>
    </submittedName>
</protein>
<feature type="domain" description="3-keto-alpha-glucoside-1,2-lyase/3-keto-2-hydroxy-glucal hydratase" evidence="2">
    <location>
        <begin position="52"/>
        <end position="255"/>
    </location>
</feature>
<keyword evidence="4" id="KW-1185">Reference proteome</keyword>
<accession>A0A4R0NJP6</accession>
<dbReference type="EMBL" id="SJSL01000002">
    <property type="protein sequence ID" value="TCD00940.1"/>
    <property type="molecule type" value="Genomic_DNA"/>
</dbReference>
<dbReference type="Gene3D" id="2.60.120.560">
    <property type="entry name" value="Exo-inulinase, domain 1"/>
    <property type="match status" value="1"/>
</dbReference>
<evidence type="ECO:0000256" key="1">
    <source>
        <dbReference type="SAM" id="SignalP"/>
    </source>
</evidence>
<proteinExistence type="predicted"/>
<reference evidence="3 4" key="1">
    <citation type="submission" date="2019-02" db="EMBL/GenBank/DDBJ databases">
        <title>Pedobacter sp. RP-1-14 sp. nov., isolated from Arctic soil.</title>
        <authorList>
            <person name="Dahal R.H."/>
        </authorList>
    </citation>
    <scope>NUCLEOTIDE SEQUENCE [LARGE SCALE GENOMIC DNA]</scope>
    <source>
        <strain evidence="3 4">RP-1-14</strain>
    </source>
</reference>
<gene>
    <name evidence="3" type="ORF">EZ437_09195</name>
</gene>
<dbReference type="RefSeq" id="WP_131595550.1">
    <property type="nucleotide sequence ID" value="NZ_SJSL01000002.1"/>
</dbReference>
<name>A0A4R0NJP6_9SPHI</name>
<dbReference type="Proteomes" id="UP000293347">
    <property type="component" value="Unassembled WGS sequence"/>
</dbReference>
<dbReference type="GO" id="GO:0016787">
    <property type="term" value="F:hydrolase activity"/>
    <property type="evidence" value="ECO:0007669"/>
    <property type="project" value="InterPro"/>
</dbReference>
<comment type="caution">
    <text evidence="3">The sequence shown here is derived from an EMBL/GenBank/DDBJ whole genome shotgun (WGS) entry which is preliminary data.</text>
</comment>
<feature type="signal peptide" evidence="1">
    <location>
        <begin position="1"/>
        <end position="20"/>
    </location>
</feature>
<organism evidence="3 4">
    <name type="scientific">Pedobacter psychroterrae</name>
    <dbReference type="NCBI Taxonomy" id="2530453"/>
    <lineage>
        <taxon>Bacteria</taxon>
        <taxon>Pseudomonadati</taxon>
        <taxon>Bacteroidota</taxon>
        <taxon>Sphingobacteriia</taxon>
        <taxon>Sphingobacteriales</taxon>
        <taxon>Sphingobacteriaceae</taxon>
        <taxon>Pedobacter</taxon>
    </lineage>
</organism>
<dbReference type="AlphaFoldDB" id="A0A4R0NJP6"/>
<sequence length="257" mass="28298">MKLTKTLFVTSLIAGGINMAAQAQKPEDTEFYTPVPKVVATKEVTVAPPSDATILFDGKDLSQWVSSGDRSKPALWTVKNGVFTVDKKTGNIETKQSFNNYQLHIEWQVPANITGKGQGRGNSGLFLASIGKGDAGYELQILDSYQNDTYTNGQSASIYKQTAPLANPTRKPGEWQSYDVIWTAPTFNDDKMLKTPARVTVLFNGVLVQNNFELKGPTQYIGQAAYRDAHGPSPIKLQSHGDPSEPLSFRNIWIREL</sequence>
<dbReference type="InterPro" id="IPR010496">
    <property type="entry name" value="AL/BT2_dom"/>
</dbReference>